<reference evidence="1 2" key="1">
    <citation type="journal article" date="2013" name="Genome Announc.">
        <title>Genome Sequence of the Obligate Gammaproteobacterial Methanotroph Methylomicrobium album Strain BG8.</title>
        <authorList>
            <person name="Kits K.D."/>
            <person name="Kalyuzhnaya M.G."/>
            <person name="Klotz M.G."/>
            <person name="Jetten M.S."/>
            <person name="Op den Camp H.J."/>
            <person name="Vuilleumier S."/>
            <person name="Bringel F."/>
            <person name="Dispirito A.A."/>
            <person name="Murrell J.C."/>
            <person name="Bruce D."/>
            <person name="Cheng J.F."/>
            <person name="Copeland A."/>
            <person name="Goodwin L."/>
            <person name="Hauser L."/>
            <person name="Lajus A."/>
            <person name="Land M.L."/>
            <person name="Lapidus A."/>
            <person name="Lucas S."/>
            <person name="Medigue C."/>
            <person name="Pitluck S."/>
            <person name="Woyke T."/>
            <person name="Zeytun A."/>
            <person name="Stein L.Y."/>
        </authorList>
    </citation>
    <scope>NUCLEOTIDE SEQUENCE [LARGE SCALE GENOMIC DNA]</scope>
    <source>
        <strain evidence="1 2">BG8</strain>
        <plasmid evidence="1">pMETAL01</plasmid>
    </source>
</reference>
<keyword evidence="2" id="KW-1185">Reference proteome</keyword>
<evidence type="ECO:0000313" key="2">
    <source>
        <dbReference type="Proteomes" id="UP000005090"/>
    </source>
</evidence>
<name>H8GRJ3_METAL</name>
<evidence type="ECO:0000313" key="1">
    <source>
        <dbReference type="EMBL" id="EIC27835.1"/>
    </source>
</evidence>
<keyword evidence="1" id="KW-0614">Plasmid</keyword>
<dbReference type="HOGENOM" id="CLU_2343452_0_0_6"/>
<protein>
    <submittedName>
        <fullName evidence="1">Uncharacterized protein</fullName>
    </submittedName>
</protein>
<proteinExistence type="predicted"/>
<accession>H8GRJ3</accession>
<gene>
    <name evidence="1" type="ORF">Metal_4004</name>
</gene>
<dbReference type="RefSeq" id="WP_005375193.1">
    <property type="nucleotide sequence ID" value="NZ_CM001476.1"/>
</dbReference>
<organism evidence="1 2">
    <name type="scientific">Methylomicrobium album BG8</name>
    <dbReference type="NCBI Taxonomy" id="686340"/>
    <lineage>
        <taxon>Bacteria</taxon>
        <taxon>Pseudomonadati</taxon>
        <taxon>Pseudomonadota</taxon>
        <taxon>Gammaproteobacteria</taxon>
        <taxon>Methylococcales</taxon>
        <taxon>Methylococcaceae</taxon>
        <taxon>Methylomicrobium</taxon>
    </lineage>
</organism>
<geneLocation type="plasmid" evidence="1 2">
    <name>pMETAL01</name>
</geneLocation>
<dbReference type="EMBL" id="CM001476">
    <property type="protein sequence ID" value="EIC27835.1"/>
    <property type="molecule type" value="Genomic_DNA"/>
</dbReference>
<dbReference type="Proteomes" id="UP000005090">
    <property type="component" value="Plasmid pMETAL01"/>
</dbReference>
<dbReference type="AlphaFoldDB" id="H8GRJ3"/>
<sequence length="97" mass="10269">MFVTILDKQRRAVSVVKTALQGAGIRGRSVCVTVNNWSYDHGGDGLQAAVFVSSPNGEEPQYVTGKTIVEAVRNMIDSIKGRANAATSGNQSEAAPF</sequence>